<dbReference type="Proteomes" id="UP000292362">
    <property type="component" value="Unassembled WGS sequence"/>
</dbReference>
<proteinExistence type="predicted"/>
<name>A0A4Q9L7F9_9MICR</name>
<organism evidence="2 3">
    <name type="scientific">Hamiltosporidium tvaerminnensis</name>
    <dbReference type="NCBI Taxonomy" id="1176355"/>
    <lineage>
        <taxon>Eukaryota</taxon>
        <taxon>Fungi</taxon>
        <taxon>Fungi incertae sedis</taxon>
        <taxon>Microsporidia</taxon>
        <taxon>Dubosqiidae</taxon>
        <taxon>Hamiltosporidium</taxon>
    </lineage>
</organism>
<feature type="coiled-coil region" evidence="1">
    <location>
        <begin position="404"/>
        <end position="431"/>
    </location>
</feature>
<dbReference type="VEuPathDB" id="MicrosporidiaDB:CWI37_0270p0020"/>
<gene>
    <name evidence="2" type="ORF">CWI37_0270p0020</name>
</gene>
<evidence type="ECO:0000256" key="1">
    <source>
        <dbReference type="SAM" id="Coils"/>
    </source>
</evidence>
<reference evidence="2 3" key="1">
    <citation type="submission" date="2017-12" db="EMBL/GenBank/DDBJ databases">
        <authorList>
            <person name="Pombert J.-F."/>
            <person name="Haag K.L."/>
            <person name="Ebert D."/>
        </authorList>
    </citation>
    <scope>NUCLEOTIDE SEQUENCE [LARGE SCALE GENOMIC DNA]</scope>
    <source>
        <strain evidence="2">FI-OER-3-3</strain>
    </source>
</reference>
<protein>
    <submittedName>
        <fullName evidence="2">Uncharacterized protein</fullName>
    </submittedName>
</protein>
<accession>A0A4Q9L7F9</accession>
<feature type="coiled-coil region" evidence="1">
    <location>
        <begin position="18"/>
        <end position="74"/>
    </location>
</feature>
<keyword evidence="1" id="KW-0175">Coiled coil</keyword>
<comment type="caution">
    <text evidence="2">The sequence shown here is derived from an EMBL/GenBank/DDBJ whole genome shotgun (WGS) entry which is preliminary data.</text>
</comment>
<evidence type="ECO:0000313" key="2">
    <source>
        <dbReference type="EMBL" id="TBU03593.1"/>
    </source>
</evidence>
<dbReference type="AlphaFoldDB" id="A0A4Q9L7F9"/>
<sequence>MDEIYKKYEKILNFSEVKRNLNIKKEELDKNALKIQNLKKEEKNISEKIEKIRINEIISELEKLRLEIKKMEIVEQEISDIKTFKNLTKIITDKKIICGKAEKLFYNYFCIYTGKIECIIGQNEFKKQIFHSLDISSDLFICIFSKELEIFFCFLKEFDNEIYKNIKKIFLSFLKRNFKNINCENIFLFESKNSICVVYNYIDTSYPEKCNLIFSKVDEFDLSKYKETNLNLMIDKYSNICKYLANILFENLKKYILKNKIEKNKLKNSFLVFSNTKYFTNDLDRFILDILMKHMIDLSKRDRENVELQEFKSQNHQIPKIISKNYLKLITNFKKLNEIDIQDNEKVFDTIMKIFVVFFSQKKTYKSLTDLFSLFCDLTHFIKLYESIFYDESKDKNSENKNFNNFLKSKKEEIKNSIQNLEKSKKKILKKIFEKGGQIDFIFLGENTKEFKSKIKMKYKLFIDILNLMLPESMKLSIEIGYSEYIYMQYIDYVLFLPEISYKECDTLSEVGQFIIDLESIPKNYISNYPKILAISEILQMNLNELEIYIKKNKNVFSYTEISGMVNSMFEESEKRERFLKNLKNYLYKK</sequence>
<evidence type="ECO:0000313" key="3">
    <source>
        <dbReference type="Proteomes" id="UP000292362"/>
    </source>
</evidence>
<dbReference type="EMBL" id="PITJ01000270">
    <property type="protein sequence ID" value="TBU03593.1"/>
    <property type="molecule type" value="Genomic_DNA"/>
</dbReference>